<evidence type="ECO:0000256" key="3">
    <source>
        <dbReference type="ARBA" id="ARBA00023125"/>
    </source>
</evidence>
<dbReference type="InterPro" id="IPR000843">
    <property type="entry name" value="HTH_LacI"/>
</dbReference>
<keyword evidence="7" id="KW-1185">Reference proteome</keyword>
<dbReference type="SUPFAM" id="SSF47413">
    <property type="entry name" value="lambda repressor-like DNA-binding domains"/>
    <property type="match status" value="1"/>
</dbReference>
<dbReference type="InterPro" id="IPR010982">
    <property type="entry name" value="Lambda_DNA-bd_dom_sf"/>
</dbReference>
<evidence type="ECO:0000256" key="4">
    <source>
        <dbReference type="ARBA" id="ARBA00023163"/>
    </source>
</evidence>
<reference evidence="6 7" key="1">
    <citation type="submission" date="2020-07" db="EMBL/GenBank/DDBJ databases">
        <title>MOT database genomes.</title>
        <authorList>
            <person name="Joseph S."/>
            <person name="Aduse-Opoku J."/>
            <person name="Hashim A."/>
            <person name="Wade W."/>
            <person name="Curtis M."/>
        </authorList>
    </citation>
    <scope>NUCLEOTIDE SEQUENCE [LARGE SCALE GENOMIC DNA]</scope>
    <source>
        <strain evidence="6 7">DSM 100099</strain>
    </source>
</reference>
<dbReference type="EMBL" id="JACBYE010000075">
    <property type="protein sequence ID" value="NYS95441.1"/>
    <property type="molecule type" value="Genomic_DNA"/>
</dbReference>
<comment type="caution">
    <text evidence="6">The sequence shown here is derived from an EMBL/GenBank/DDBJ whole genome shotgun (WGS) entry which is preliminary data.</text>
</comment>
<dbReference type="Pfam" id="PF13377">
    <property type="entry name" value="Peripla_BP_3"/>
    <property type="match status" value="1"/>
</dbReference>
<dbReference type="RefSeq" id="WP_179914597.1">
    <property type="nucleotide sequence ID" value="NZ_JACBYE010000075.1"/>
</dbReference>
<dbReference type="Pfam" id="PF00356">
    <property type="entry name" value="LacI"/>
    <property type="match status" value="1"/>
</dbReference>
<organism evidence="6 7">
    <name type="scientific">Sanguibacter inulinus</name>
    <dbReference type="NCBI Taxonomy" id="60922"/>
    <lineage>
        <taxon>Bacteria</taxon>
        <taxon>Bacillati</taxon>
        <taxon>Actinomycetota</taxon>
        <taxon>Actinomycetes</taxon>
        <taxon>Micrococcales</taxon>
        <taxon>Sanguibacteraceae</taxon>
        <taxon>Sanguibacter</taxon>
    </lineage>
</organism>
<dbReference type="InterPro" id="IPR046335">
    <property type="entry name" value="LacI/GalR-like_sensor"/>
</dbReference>
<evidence type="ECO:0000313" key="7">
    <source>
        <dbReference type="Proteomes" id="UP000561011"/>
    </source>
</evidence>
<gene>
    <name evidence="6" type="ORF">HZZ10_18205</name>
</gene>
<keyword evidence="1" id="KW-0678">Repressor</keyword>
<dbReference type="PROSITE" id="PS50932">
    <property type="entry name" value="HTH_LACI_2"/>
    <property type="match status" value="1"/>
</dbReference>
<dbReference type="CDD" id="cd01392">
    <property type="entry name" value="HTH_LacI"/>
    <property type="match status" value="1"/>
</dbReference>
<proteinExistence type="predicted"/>
<keyword evidence="4" id="KW-0804">Transcription</keyword>
<dbReference type="AlphaFoldDB" id="A0A853EYC4"/>
<protein>
    <submittedName>
        <fullName evidence="6">LacI family DNA-binding transcriptional regulator</fullName>
    </submittedName>
</protein>
<dbReference type="PRINTS" id="PR00036">
    <property type="entry name" value="HTHLACI"/>
</dbReference>
<dbReference type="Proteomes" id="UP000561011">
    <property type="component" value="Unassembled WGS sequence"/>
</dbReference>
<dbReference type="PANTHER" id="PTHR30146">
    <property type="entry name" value="LACI-RELATED TRANSCRIPTIONAL REPRESSOR"/>
    <property type="match status" value="1"/>
</dbReference>
<dbReference type="SMART" id="SM00354">
    <property type="entry name" value="HTH_LACI"/>
    <property type="match status" value="1"/>
</dbReference>
<keyword evidence="2" id="KW-0805">Transcription regulation</keyword>
<dbReference type="InterPro" id="IPR028082">
    <property type="entry name" value="Peripla_BP_I"/>
</dbReference>
<dbReference type="PANTHER" id="PTHR30146:SF148">
    <property type="entry name" value="HTH-TYPE TRANSCRIPTIONAL REPRESSOR PURR-RELATED"/>
    <property type="match status" value="1"/>
</dbReference>
<keyword evidence="3 6" id="KW-0238">DNA-binding</keyword>
<evidence type="ECO:0000313" key="6">
    <source>
        <dbReference type="EMBL" id="NYS95441.1"/>
    </source>
</evidence>
<dbReference type="SUPFAM" id="SSF53822">
    <property type="entry name" value="Periplasmic binding protein-like I"/>
    <property type="match status" value="1"/>
</dbReference>
<accession>A0A853EYC4</accession>
<evidence type="ECO:0000256" key="1">
    <source>
        <dbReference type="ARBA" id="ARBA00022491"/>
    </source>
</evidence>
<dbReference type="GO" id="GO:0000976">
    <property type="term" value="F:transcription cis-regulatory region binding"/>
    <property type="evidence" value="ECO:0007669"/>
    <property type="project" value="TreeGrafter"/>
</dbReference>
<evidence type="ECO:0000259" key="5">
    <source>
        <dbReference type="PROSITE" id="PS50932"/>
    </source>
</evidence>
<evidence type="ECO:0000256" key="2">
    <source>
        <dbReference type="ARBA" id="ARBA00023015"/>
    </source>
</evidence>
<dbReference type="Gene3D" id="1.10.260.40">
    <property type="entry name" value="lambda repressor-like DNA-binding domains"/>
    <property type="match status" value="1"/>
</dbReference>
<dbReference type="Gene3D" id="3.40.50.2300">
    <property type="match status" value="2"/>
</dbReference>
<sequence>MQKVPTVYDVAELAGVSIATVSRVLRKPHEVADATRDRVNAAVLDLGYVPSGSARSLAARRSGAIGLCLPDFDGIDEVSGLAPVEFSDGRVSTVLDLPEDVELGDHLYISEVMLGTEIEAWQHGMAVTIAVARGSRGSEIFDNLAGRVDGIVTLARTIPDKQLAHIARRVPVVVLAGPRSDDEYDHITTDNAEGMRVMTSHVLEAHGVTDLAFVGGPADSPDDDARFRGFCQALRAAGLTAPATPVARGDFTRAQGRSIGRRLLAEGRVPRALVCSNDQTALGVLDALTSAGRRVPEDVIVTGFDGIDASEVSRPRLTTVYQPMRDLGRAAVDTLLHRLRDSQIPPQTRTLPVRVLLRGSCGCLPPESV</sequence>
<dbReference type="PROSITE" id="PS00356">
    <property type="entry name" value="HTH_LACI_1"/>
    <property type="match status" value="1"/>
</dbReference>
<name>A0A853EYC4_9MICO</name>
<feature type="domain" description="HTH lacI-type" evidence="5">
    <location>
        <begin position="5"/>
        <end position="59"/>
    </location>
</feature>
<dbReference type="GO" id="GO:0003700">
    <property type="term" value="F:DNA-binding transcription factor activity"/>
    <property type="evidence" value="ECO:0007669"/>
    <property type="project" value="TreeGrafter"/>
</dbReference>
<dbReference type="CDD" id="cd06267">
    <property type="entry name" value="PBP1_LacI_sugar_binding-like"/>
    <property type="match status" value="1"/>
</dbReference>